<organism evidence="6 7">
    <name type="scientific">Acidithiobacillus thiooxidans</name>
    <name type="common">Thiobacillus thiooxidans</name>
    <dbReference type="NCBI Taxonomy" id="930"/>
    <lineage>
        <taxon>Bacteria</taxon>
        <taxon>Pseudomonadati</taxon>
        <taxon>Pseudomonadota</taxon>
        <taxon>Acidithiobacillia</taxon>
        <taxon>Acidithiobacillales</taxon>
        <taxon>Acidithiobacillaceae</taxon>
        <taxon>Acidithiobacillus</taxon>
    </lineage>
</organism>
<dbReference type="GO" id="GO:0003887">
    <property type="term" value="F:DNA-directed DNA polymerase activity"/>
    <property type="evidence" value="ECO:0007669"/>
    <property type="project" value="UniProtKB-EC"/>
</dbReference>
<sequence>MSAILLNVVMPKELQKPENWTPFYLTREHYQYALGDVIRTYQILAVLLGLFPEGDPDRLEYVPILKAYKKACQEHPELARQEPQVLDLIPIREKGMPHDVEQMHRFVAGQKQVVAEQAALLVQLEPDLQPFEADLADWDAGISAKLKEALGQTFVKHGLYVQTTDKTSAYKIGEKDLRLVGAEDNAEVKDLYTAWVTLNKAKKTGKMAEEVGEFAKRSPDHRIHPLLGHGPATGRLSSAEPNAQQYPSLADFRAMVASDKPGYKICAVDYSALDMRSGAALAIRAQREILAATETGFHNGIALEGPFLKLLRTIDTARQLDLKAPQGVSQPWGGSPSPTGSNLTRLGLKYSSLLKTKEAEMATLRETDPKDLGKTERSKYWDTYRLLKGSITKGQFACRWVEVLTNALAEGTADWSALRNVFRMNLDVHTATTLRMRGRSPEKLFGGLTGAELEDVQKKVKHELGDARKGGKVANLGLLYYMQVKGFQTYAAKLFNIHWTFEETAEIRTSWLNSYPEIDLWALWTMLNPISKEYIPDGSKRSGFRAEDVYKAETLGGRVMYPLGLNAGLAYGDQGTGADILGEVVHELRINYPHLYACAINQVHDEMVFELPGEHAEAWANQLGEIMDECANRFLMPYGVPSACTPALADVWVKD</sequence>
<dbReference type="InterPro" id="IPR001098">
    <property type="entry name" value="DNA-dir_DNA_pol_A_palm_dom"/>
</dbReference>
<dbReference type="Pfam" id="PF00476">
    <property type="entry name" value="DNA_pol_A"/>
    <property type="match status" value="2"/>
</dbReference>
<accession>A0A1C2I2C7</accession>
<protein>
    <recommendedName>
        <fullName evidence="2">DNA-directed DNA polymerase</fullName>
        <ecNumber evidence="2">2.7.7.7</ecNumber>
    </recommendedName>
</protein>
<dbReference type="EMBL" id="LWSA01000207">
    <property type="protein sequence ID" value="OCX70110.1"/>
    <property type="molecule type" value="Genomic_DNA"/>
</dbReference>
<dbReference type="EC" id="2.7.7.7" evidence="2"/>
<evidence type="ECO:0000259" key="5">
    <source>
        <dbReference type="SMART" id="SM00482"/>
    </source>
</evidence>
<dbReference type="AlphaFoldDB" id="A0A1C2I2C7"/>
<evidence type="ECO:0000313" key="6">
    <source>
        <dbReference type="EMBL" id="OCX70110.1"/>
    </source>
</evidence>
<dbReference type="Proteomes" id="UP000094893">
    <property type="component" value="Unassembled WGS sequence"/>
</dbReference>
<gene>
    <name evidence="6" type="ORF">A6P07_15290</name>
</gene>
<dbReference type="PANTHER" id="PTHR10133:SF27">
    <property type="entry name" value="DNA POLYMERASE NU"/>
    <property type="match status" value="1"/>
</dbReference>
<evidence type="ECO:0000256" key="3">
    <source>
        <dbReference type="ARBA" id="ARBA00022705"/>
    </source>
</evidence>
<feature type="domain" description="DNA-directed DNA polymerase family A palm" evidence="5">
    <location>
        <begin position="389"/>
        <end position="615"/>
    </location>
</feature>
<name>A0A1C2I2C7_ACITH</name>
<comment type="catalytic activity">
    <reaction evidence="4">
        <text>DNA(n) + a 2'-deoxyribonucleoside 5'-triphosphate = DNA(n+1) + diphosphate</text>
        <dbReference type="Rhea" id="RHEA:22508"/>
        <dbReference type="Rhea" id="RHEA-COMP:17339"/>
        <dbReference type="Rhea" id="RHEA-COMP:17340"/>
        <dbReference type="ChEBI" id="CHEBI:33019"/>
        <dbReference type="ChEBI" id="CHEBI:61560"/>
        <dbReference type="ChEBI" id="CHEBI:173112"/>
        <dbReference type="EC" id="2.7.7.7"/>
    </reaction>
</comment>
<dbReference type="GO" id="GO:0003677">
    <property type="term" value="F:DNA binding"/>
    <property type="evidence" value="ECO:0007669"/>
    <property type="project" value="InterPro"/>
</dbReference>
<comment type="caution">
    <text evidence="6">The sequence shown here is derived from an EMBL/GenBank/DDBJ whole genome shotgun (WGS) entry which is preliminary data.</text>
</comment>
<dbReference type="Gene3D" id="1.10.150.20">
    <property type="entry name" value="5' to 3' exonuclease, C-terminal subdomain"/>
    <property type="match status" value="1"/>
</dbReference>
<dbReference type="SUPFAM" id="SSF56672">
    <property type="entry name" value="DNA/RNA polymerases"/>
    <property type="match status" value="2"/>
</dbReference>
<dbReference type="GO" id="GO:0006302">
    <property type="term" value="P:double-strand break repair"/>
    <property type="evidence" value="ECO:0007669"/>
    <property type="project" value="TreeGrafter"/>
</dbReference>
<evidence type="ECO:0000256" key="4">
    <source>
        <dbReference type="ARBA" id="ARBA00049244"/>
    </source>
</evidence>
<dbReference type="InterPro" id="IPR002298">
    <property type="entry name" value="DNA_polymerase_A"/>
</dbReference>
<comment type="subunit">
    <text evidence="1">Single-chain monomer with multiple functions.</text>
</comment>
<dbReference type="Gene3D" id="3.30.70.370">
    <property type="match status" value="1"/>
</dbReference>
<evidence type="ECO:0000256" key="1">
    <source>
        <dbReference type="ARBA" id="ARBA00011541"/>
    </source>
</evidence>
<evidence type="ECO:0000256" key="2">
    <source>
        <dbReference type="ARBA" id="ARBA00012417"/>
    </source>
</evidence>
<keyword evidence="3" id="KW-0235">DNA replication</keyword>
<dbReference type="SMART" id="SM00482">
    <property type="entry name" value="POLAc"/>
    <property type="match status" value="1"/>
</dbReference>
<evidence type="ECO:0000313" key="7">
    <source>
        <dbReference type="Proteomes" id="UP000094893"/>
    </source>
</evidence>
<reference evidence="6 7" key="1">
    <citation type="journal article" date="2016" name="Int. J. Mol. Sci.">
        <title>Comparative genomics of the extreme acidophile Acidithiobacillus thiooxidans reveals intraspecific divergence and niche adaptation.</title>
        <authorList>
            <person name="Zhang X."/>
            <person name="Feng X."/>
            <person name="Tao J."/>
            <person name="Ma L."/>
            <person name="Xiao Y."/>
            <person name="Liang Y."/>
            <person name="Liu X."/>
            <person name="Yin H."/>
        </authorList>
    </citation>
    <scope>NUCLEOTIDE SEQUENCE [LARGE SCALE GENOMIC DNA]</scope>
    <source>
        <strain evidence="6 7">A02</strain>
    </source>
</reference>
<dbReference type="PANTHER" id="PTHR10133">
    <property type="entry name" value="DNA POLYMERASE I"/>
    <property type="match status" value="1"/>
</dbReference>
<dbReference type="GO" id="GO:0006261">
    <property type="term" value="P:DNA-templated DNA replication"/>
    <property type="evidence" value="ECO:0007669"/>
    <property type="project" value="InterPro"/>
</dbReference>
<dbReference type="InterPro" id="IPR043502">
    <property type="entry name" value="DNA/RNA_pol_sf"/>
</dbReference>
<proteinExistence type="predicted"/>